<comment type="caution">
    <text evidence="5">Lacks conserved residue(s) required for the propagation of feature annotation.</text>
</comment>
<evidence type="ECO:0000259" key="8">
    <source>
        <dbReference type="Pfam" id="PF11890"/>
    </source>
</evidence>
<comment type="subunit">
    <text evidence="5">Homodimer.</text>
</comment>
<feature type="active site" evidence="5">
    <location>
        <position position="238"/>
    </location>
</feature>
<dbReference type="InterPro" id="IPR024531">
    <property type="entry name" value="Erythronate-4-P_DHase_dimer"/>
</dbReference>
<feature type="binding site" evidence="5">
    <location>
        <position position="258"/>
    </location>
    <ligand>
        <name>NAD(+)</name>
        <dbReference type="ChEBI" id="CHEBI:57540"/>
    </ligand>
</feature>
<feature type="binding site" evidence="5">
    <location>
        <position position="233"/>
    </location>
    <ligand>
        <name>NAD(+)</name>
        <dbReference type="ChEBI" id="CHEBI:57540"/>
    </ligand>
</feature>
<name>A0A3A6U4R2_9GAMM</name>
<comment type="similarity">
    <text evidence="5">Belongs to the D-isomer specific 2-hydroxyacid dehydrogenase family. PdxB subfamily.</text>
</comment>
<feature type="binding site" evidence="5">
    <location>
        <position position="67"/>
    </location>
    <ligand>
        <name>substrate</name>
    </ligand>
</feature>
<dbReference type="GO" id="GO:0033711">
    <property type="term" value="F:4-phosphoerythronate dehydrogenase activity"/>
    <property type="evidence" value="ECO:0007669"/>
    <property type="project" value="UniProtKB-EC"/>
</dbReference>
<dbReference type="AlphaFoldDB" id="A0A3A6U4R2"/>
<organism evidence="9 10">
    <name type="scientific">Parashewanella spongiae</name>
    <dbReference type="NCBI Taxonomy" id="342950"/>
    <lineage>
        <taxon>Bacteria</taxon>
        <taxon>Pseudomonadati</taxon>
        <taxon>Pseudomonadota</taxon>
        <taxon>Gammaproteobacteria</taxon>
        <taxon>Alteromonadales</taxon>
        <taxon>Shewanellaceae</taxon>
        <taxon>Parashewanella</taxon>
    </lineage>
</organism>
<dbReference type="InterPro" id="IPR006140">
    <property type="entry name" value="D-isomer_DH_NAD-bd"/>
</dbReference>
<feature type="domain" description="D-isomer specific 2-hydroxyacid dehydrogenase NAD-binding" evidence="7">
    <location>
        <begin position="111"/>
        <end position="257"/>
    </location>
</feature>
<dbReference type="InterPro" id="IPR020921">
    <property type="entry name" value="Erythronate-4-P_DHase"/>
</dbReference>
<comment type="pathway">
    <text evidence="5">Cofactor biosynthesis; pyridoxine 5'-phosphate biosynthesis; pyridoxine 5'-phosphate from D-erythrose 4-phosphate: step 2/5.</text>
</comment>
<dbReference type="InterPro" id="IPR038251">
    <property type="entry name" value="PdxB_dimer_sf"/>
</dbReference>
<comment type="function">
    <text evidence="5">Catalyzes the oxidation of erythronate-4-phosphate to 3-hydroxy-2-oxo-4-phosphonooxybutanoate.</text>
</comment>
<keyword evidence="1 5" id="KW-0963">Cytoplasm</keyword>
<evidence type="ECO:0000256" key="1">
    <source>
        <dbReference type="ARBA" id="ARBA00022490"/>
    </source>
</evidence>
<comment type="catalytic activity">
    <reaction evidence="5">
        <text>4-phospho-D-erythronate + NAD(+) = (R)-3-hydroxy-2-oxo-4-phosphooxybutanoate + NADH + H(+)</text>
        <dbReference type="Rhea" id="RHEA:18829"/>
        <dbReference type="ChEBI" id="CHEBI:15378"/>
        <dbReference type="ChEBI" id="CHEBI:57540"/>
        <dbReference type="ChEBI" id="CHEBI:57945"/>
        <dbReference type="ChEBI" id="CHEBI:58538"/>
        <dbReference type="ChEBI" id="CHEBI:58766"/>
        <dbReference type="EC" id="1.1.1.290"/>
    </reaction>
</comment>
<dbReference type="EMBL" id="QYYH01000048">
    <property type="protein sequence ID" value="RJY16385.1"/>
    <property type="molecule type" value="Genomic_DNA"/>
</dbReference>
<dbReference type="GO" id="GO:0005829">
    <property type="term" value="C:cytosol"/>
    <property type="evidence" value="ECO:0007669"/>
    <property type="project" value="TreeGrafter"/>
</dbReference>
<feature type="active site" evidence="5">
    <location>
        <position position="209"/>
    </location>
</feature>
<dbReference type="OrthoDB" id="9770208at2"/>
<protein>
    <recommendedName>
        <fullName evidence="5">Erythronate-4-phosphate dehydrogenase</fullName>
        <ecNumber evidence="5">1.1.1.290</ecNumber>
    </recommendedName>
</protein>
<dbReference type="PROSITE" id="PS00671">
    <property type="entry name" value="D_2_HYDROXYACID_DH_3"/>
    <property type="match status" value="1"/>
</dbReference>
<dbReference type="GO" id="GO:0036001">
    <property type="term" value="P:'de novo' pyridoxal 5'-phosphate biosynthetic process"/>
    <property type="evidence" value="ECO:0007669"/>
    <property type="project" value="TreeGrafter"/>
</dbReference>
<evidence type="ECO:0000259" key="6">
    <source>
        <dbReference type="Pfam" id="PF00389"/>
    </source>
</evidence>
<dbReference type="CDD" id="cd12158">
    <property type="entry name" value="ErythrP_dh"/>
    <property type="match status" value="1"/>
</dbReference>
<keyword evidence="10" id="KW-1185">Reference proteome</keyword>
<dbReference type="RefSeq" id="WP_121853361.1">
    <property type="nucleotide sequence ID" value="NZ_CP037952.1"/>
</dbReference>
<dbReference type="UniPathway" id="UPA00244">
    <property type="reaction ID" value="UER00310"/>
</dbReference>
<feature type="domain" description="D-isomer specific 2-hydroxyacid dehydrogenase catalytic" evidence="6">
    <location>
        <begin position="8"/>
        <end position="284"/>
    </location>
</feature>
<feature type="binding site" evidence="5">
    <location>
        <position position="147"/>
    </location>
    <ligand>
        <name>NAD(+)</name>
        <dbReference type="ChEBI" id="CHEBI:57540"/>
    </ligand>
</feature>
<evidence type="ECO:0000256" key="4">
    <source>
        <dbReference type="ARBA" id="ARBA00023096"/>
    </source>
</evidence>
<gene>
    <name evidence="5" type="primary">pdxB</name>
    <name evidence="9" type="ORF">D5R81_09215</name>
</gene>
<sequence length="376" mass="41581">MKILADENMPYAEDLFREFGEVELVDGRSITASQTADADILLVRSVTKVNQQLLANSNKLKFVGTATIGTDHVDIDYLLSKNIAFSSAPGCNAIAVGEFAFIAMLELAKRFSSPLKEKTVGIVGAGNTGAAVARCLTAYGVKVLLCDPIKEAEGDSRSFCSLDDILARCDVISLHVPLTQNGEFKTCYLFDELRLNALKKNAWLLNCCRGEVIDNNALIKVKQTRPDLKLVLDVWEGEPFPMSELIPLAELATPHIAGYSMEGKARGTLMLYQKVCELLNRPSSKSITSLLPEFMVSNLTVNTSISESELLRIIRLVYDVRDDDQKFRSIDFVNGGFDQMRKSHRHRREFSALIIESCIQSNVSWINELGFTGAKG</sequence>
<dbReference type="PANTHER" id="PTHR42938">
    <property type="entry name" value="FORMATE DEHYDROGENASE 1"/>
    <property type="match status" value="1"/>
</dbReference>
<evidence type="ECO:0000256" key="5">
    <source>
        <dbReference type="HAMAP-Rule" id="MF_01825"/>
    </source>
</evidence>
<keyword evidence="4 5" id="KW-0664">Pyridoxine biosynthesis</keyword>
<dbReference type="GO" id="GO:0046983">
    <property type="term" value="F:protein dimerization activity"/>
    <property type="evidence" value="ECO:0007669"/>
    <property type="project" value="InterPro"/>
</dbReference>
<keyword evidence="3 5" id="KW-0520">NAD</keyword>
<dbReference type="Pfam" id="PF11890">
    <property type="entry name" value="DUF3410"/>
    <property type="match status" value="1"/>
</dbReference>
<dbReference type="Pfam" id="PF02826">
    <property type="entry name" value="2-Hacid_dh_C"/>
    <property type="match status" value="1"/>
</dbReference>
<dbReference type="SUPFAM" id="SSF52283">
    <property type="entry name" value="Formate/glycerate dehydrogenase catalytic domain-like"/>
    <property type="match status" value="1"/>
</dbReference>
<dbReference type="SUPFAM" id="SSF51735">
    <property type="entry name" value="NAD(P)-binding Rossmann-fold domains"/>
    <property type="match status" value="1"/>
</dbReference>
<feature type="binding site" evidence="5">
    <location>
        <position position="259"/>
    </location>
    <ligand>
        <name>substrate</name>
    </ligand>
</feature>
<evidence type="ECO:0000256" key="2">
    <source>
        <dbReference type="ARBA" id="ARBA00023002"/>
    </source>
</evidence>
<evidence type="ECO:0000259" key="7">
    <source>
        <dbReference type="Pfam" id="PF02826"/>
    </source>
</evidence>
<dbReference type="GO" id="GO:0008615">
    <property type="term" value="P:pyridoxine biosynthetic process"/>
    <property type="evidence" value="ECO:0007669"/>
    <property type="project" value="UniProtKB-UniRule"/>
</dbReference>
<dbReference type="EC" id="1.1.1.290" evidence="5"/>
<dbReference type="Gene3D" id="3.40.50.720">
    <property type="entry name" value="NAD(P)-binding Rossmann-like Domain"/>
    <property type="match status" value="2"/>
</dbReference>
<feature type="domain" description="Erythronate-4-phosphate dehydrogenase dimerisation" evidence="8">
    <location>
        <begin position="290"/>
        <end position="370"/>
    </location>
</feature>
<dbReference type="InterPro" id="IPR029753">
    <property type="entry name" value="D-isomer_DH_CS"/>
</dbReference>
<dbReference type="Proteomes" id="UP000273022">
    <property type="component" value="Unassembled WGS sequence"/>
</dbReference>
<dbReference type="Gene3D" id="3.30.1370.170">
    <property type="match status" value="1"/>
</dbReference>
<evidence type="ECO:0000256" key="3">
    <source>
        <dbReference type="ARBA" id="ARBA00023027"/>
    </source>
</evidence>
<proteinExistence type="inferred from homology"/>
<comment type="caution">
    <text evidence="9">The sequence shown here is derived from an EMBL/GenBank/DDBJ whole genome shotgun (WGS) entry which is preliminary data.</text>
</comment>
<evidence type="ECO:0000313" key="9">
    <source>
        <dbReference type="EMBL" id="RJY16385.1"/>
    </source>
</evidence>
<dbReference type="InterPro" id="IPR036291">
    <property type="entry name" value="NAD(P)-bd_dom_sf"/>
</dbReference>
<dbReference type="HAMAP" id="MF_01825">
    <property type="entry name" value="PdxB"/>
    <property type="match status" value="1"/>
</dbReference>
<keyword evidence="2 5" id="KW-0560">Oxidoreductase</keyword>
<evidence type="ECO:0000313" key="10">
    <source>
        <dbReference type="Proteomes" id="UP000273022"/>
    </source>
</evidence>
<comment type="subcellular location">
    <subcellularLocation>
        <location evidence="5">Cytoplasm</location>
    </subcellularLocation>
</comment>
<reference evidence="9 10" key="1">
    <citation type="submission" date="2018-09" db="EMBL/GenBank/DDBJ databases">
        <title>Phylogeny of the Shewanellaceae, and recommendation for two new genera, Pseudoshewanella and Parashewanella.</title>
        <authorList>
            <person name="Wang G."/>
        </authorList>
    </citation>
    <scope>NUCLEOTIDE SEQUENCE [LARGE SCALE GENOMIC DNA]</scope>
    <source>
        <strain evidence="9 10">KCTC 22492</strain>
    </source>
</reference>
<dbReference type="Pfam" id="PF00389">
    <property type="entry name" value="2-Hacid_dh"/>
    <property type="match status" value="1"/>
</dbReference>
<dbReference type="GO" id="GO:0051287">
    <property type="term" value="F:NAD binding"/>
    <property type="evidence" value="ECO:0007669"/>
    <property type="project" value="InterPro"/>
</dbReference>
<feature type="binding site" evidence="5">
    <location>
        <position position="45"/>
    </location>
    <ligand>
        <name>substrate</name>
    </ligand>
</feature>
<feature type="active site" description="Proton donor" evidence="5">
    <location>
        <position position="255"/>
    </location>
</feature>
<dbReference type="PANTHER" id="PTHR42938:SF9">
    <property type="entry name" value="FORMATE DEHYDROGENASE 1"/>
    <property type="match status" value="1"/>
</dbReference>
<dbReference type="InterPro" id="IPR006139">
    <property type="entry name" value="D-isomer_2_OHA_DH_cat_dom"/>
</dbReference>
<accession>A0A3A6U4R2</accession>